<protein>
    <recommendedName>
        <fullName evidence="3">DDE Tnp4 domain-containing protein</fullName>
    </recommendedName>
</protein>
<evidence type="ECO:0000313" key="1">
    <source>
        <dbReference type="EMBL" id="KIN94977.1"/>
    </source>
</evidence>
<dbReference type="EMBL" id="KN832081">
    <property type="protein sequence ID" value="KIN94977.1"/>
    <property type="molecule type" value="Genomic_DNA"/>
</dbReference>
<dbReference type="InParanoid" id="A0A0C3ID60"/>
<dbReference type="OrthoDB" id="2617866at2759"/>
<reference evidence="2" key="2">
    <citation type="submission" date="2015-01" db="EMBL/GenBank/DDBJ databases">
        <title>Evolutionary Origins and Diversification of the Mycorrhizal Mutualists.</title>
        <authorList>
            <consortium name="DOE Joint Genome Institute"/>
            <consortium name="Mycorrhizal Genomics Consortium"/>
            <person name="Kohler A."/>
            <person name="Kuo A."/>
            <person name="Nagy L.G."/>
            <person name="Floudas D."/>
            <person name="Copeland A."/>
            <person name="Barry K.W."/>
            <person name="Cichocki N."/>
            <person name="Veneault-Fourrey C."/>
            <person name="LaButti K."/>
            <person name="Lindquist E.A."/>
            <person name="Lipzen A."/>
            <person name="Lundell T."/>
            <person name="Morin E."/>
            <person name="Murat C."/>
            <person name="Riley R."/>
            <person name="Ohm R."/>
            <person name="Sun H."/>
            <person name="Tunlid A."/>
            <person name="Henrissat B."/>
            <person name="Grigoriev I.V."/>
            <person name="Hibbett D.S."/>
            <person name="Martin F."/>
        </authorList>
    </citation>
    <scope>NUCLEOTIDE SEQUENCE [LARGE SCALE GENOMIC DNA]</scope>
    <source>
        <strain evidence="2">Marx 270</strain>
    </source>
</reference>
<accession>A0A0C3ID60</accession>
<evidence type="ECO:0008006" key="3">
    <source>
        <dbReference type="Google" id="ProtNLM"/>
    </source>
</evidence>
<feature type="non-terminal residue" evidence="1">
    <location>
        <position position="1"/>
    </location>
</feature>
<gene>
    <name evidence="1" type="ORF">M404DRAFT_50762</name>
</gene>
<reference evidence="1 2" key="1">
    <citation type="submission" date="2014-04" db="EMBL/GenBank/DDBJ databases">
        <authorList>
            <consortium name="DOE Joint Genome Institute"/>
            <person name="Kuo A."/>
            <person name="Kohler A."/>
            <person name="Costa M.D."/>
            <person name="Nagy L.G."/>
            <person name="Floudas D."/>
            <person name="Copeland A."/>
            <person name="Barry K.W."/>
            <person name="Cichocki N."/>
            <person name="Veneault-Fourrey C."/>
            <person name="LaButti K."/>
            <person name="Lindquist E.A."/>
            <person name="Lipzen A."/>
            <person name="Lundell T."/>
            <person name="Morin E."/>
            <person name="Murat C."/>
            <person name="Sun H."/>
            <person name="Tunlid A."/>
            <person name="Henrissat B."/>
            <person name="Grigoriev I.V."/>
            <person name="Hibbett D.S."/>
            <person name="Martin F."/>
            <person name="Nordberg H.P."/>
            <person name="Cantor M.N."/>
            <person name="Hua S.X."/>
        </authorList>
    </citation>
    <scope>NUCLEOTIDE SEQUENCE [LARGE SCALE GENOMIC DNA]</scope>
    <source>
        <strain evidence="1 2">Marx 270</strain>
    </source>
</reference>
<dbReference type="HOGENOM" id="CLU_040082_6_1_1"/>
<evidence type="ECO:0000313" key="2">
    <source>
        <dbReference type="Proteomes" id="UP000054217"/>
    </source>
</evidence>
<organism evidence="1 2">
    <name type="scientific">Pisolithus tinctorius Marx 270</name>
    <dbReference type="NCBI Taxonomy" id="870435"/>
    <lineage>
        <taxon>Eukaryota</taxon>
        <taxon>Fungi</taxon>
        <taxon>Dikarya</taxon>
        <taxon>Basidiomycota</taxon>
        <taxon>Agaricomycotina</taxon>
        <taxon>Agaricomycetes</taxon>
        <taxon>Agaricomycetidae</taxon>
        <taxon>Boletales</taxon>
        <taxon>Sclerodermatineae</taxon>
        <taxon>Pisolithaceae</taxon>
        <taxon>Pisolithus</taxon>
    </lineage>
</organism>
<keyword evidence="2" id="KW-1185">Reference proteome</keyword>
<sequence length="91" mass="10597">ITGLTIRHVGKHFQHLNDIISWYFCKFVCIFSLSPFYDVYGHMPAVDEVQSGIREHPTFWQFFWDAIGVLDGSHIHAALRANDQAPYHNHK</sequence>
<name>A0A0C3ID60_PISTI</name>
<dbReference type="AlphaFoldDB" id="A0A0C3ID60"/>
<dbReference type="Proteomes" id="UP000054217">
    <property type="component" value="Unassembled WGS sequence"/>
</dbReference>
<proteinExistence type="predicted"/>
<feature type="non-terminal residue" evidence="1">
    <location>
        <position position="91"/>
    </location>
</feature>